<keyword evidence="6" id="KW-0408">Iron</keyword>
<comment type="similarity">
    <text evidence="7">Belongs to the chloroperoxidase family.</text>
</comment>
<dbReference type="GO" id="GO:0046872">
    <property type="term" value="F:metal ion binding"/>
    <property type="evidence" value="ECO:0007669"/>
    <property type="project" value="UniProtKB-KW"/>
</dbReference>
<evidence type="ECO:0000256" key="8">
    <source>
        <dbReference type="SAM" id="SignalP"/>
    </source>
</evidence>
<evidence type="ECO:0000259" key="9">
    <source>
        <dbReference type="PROSITE" id="PS51405"/>
    </source>
</evidence>
<evidence type="ECO:0000256" key="3">
    <source>
        <dbReference type="ARBA" id="ARBA00022617"/>
    </source>
</evidence>
<evidence type="ECO:0000256" key="5">
    <source>
        <dbReference type="ARBA" id="ARBA00023002"/>
    </source>
</evidence>
<dbReference type="Pfam" id="PF01328">
    <property type="entry name" value="Peroxidase_2"/>
    <property type="match status" value="1"/>
</dbReference>
<feature type="signal peptide" evidence="8">
    <location>
        <begin position="1"/>
        <end position="17"/>
    </location>
</feature>
<feature type="chain" id="PRO_5043361924" evidence="8">
    <location>
        <begin position="18"/>
        <end position="267"/>
    </location>
</feature>
<keyword evidence="11" id="KW-1185">Reference proteome</keyword>
<gene>
    <name evidence="10" type="ORF">QBC34DRAFT_359839</name>
</gene>
<accession>A0AAV9GB85</accession>
<reference evidence="10" key="2">
    <citation type="submission" date="2023-05" db="EMBL/GenBank/DDBJ databases">
        <authorList>
            <consortium name="Lawrence Berkeley National Laboratory"/>
            <person name="Steindorff A."/>
            <person name="Hensen N."/>
            <person name="Bonometti L."/>
            <person name="Westerberg I."/>
            <person name="Brannstrom I.O."/>
            <person name="Guillou S."/>
            <person name="Cros-Aarteil S."/>
            <person name="Calhoun S."/>
            <person name="Haridas S."/>
            <person name="Kuo A."/>
            <person name="Mondo S."/>
            <person name="Pangilinan J."/>
            <person name="Riley R."/>
            <person name="Labutti K."/>
            <person name="Andreopoulos B."/>
            <person name="Lipzen A."/>
            <person name="Chen C."/>
            <person name="Yanf M."/>
            <person name="Daum C."/>
            <person name="Ng V."/>
            <person name="Clum A."/>
            <person name="Ohm R."/>
            <person name="Martin F."/>
            <person name="Silar P."/>
            <person name="Natvig D."/>
            <person name="Lalanne C."/>
            <person name="Gautier V."/>
            <person name="Ament-Velasquez S.L."/>
            <person name="Kruys A."/>
            <person name="Hutchinson M.I."/>
            <person name="Powell A.J."/>
            <person name="Barry K."/>
            <person name="Miller A.N."/>
            <person name="Grigoriev I.V."/>
            <person name="Debuchy R."/>
            <person name="Gladieux P."/>
            <person name="Thoren M.H."/>
            <person name="Johannesson H."/>
        </authorList>
    </citation>
    <scope>NUCLEOTIDE SEQUENCE</scope>
    <source>
        <strain evidence="10">PSN243</strain>
    </source>
</reference>
<dbReference type="SUPFAM" id="SSF47571">
    <property type="entry name" value="Cloroperoxidase"/>
    <property type="match status" value="1"/>
</dbReference>
<proteinExistence type="inferred from homology"/>
<protein>
    <submittedName>
        <fullName evidence="10">Chloroperoxidase</fullName>
    </submittedName>
</protein>
<feature type="domain" description="Heme haloperoxidase family profile" evidence="9">
    <location>
        <begin position="18"/>
        <end position="235"/>
    </location>
</feature>
<dbReference type="PANTHER" id="PTHR33577:SF9">
    <property type="entry name" value="PEROXIDASE STCC"/>
    <property type="match status" value="1"/>
</dbReference>
<dbReference type="InterPro" id="IPR036851">
    <property type="entry name" value="Chloroperoxidase-like_sf"/>
</dbReference>
<dbReference type="Proteomes" id="UP001321760">
    <property type="component" value="Unassembled WGS sequence"/>
</dbReference>
<comment type="caution">
    <text evidence="10">The sequence shown here is derived from an EMBL/GenBank/DDBJ whole genome shotgun (WGS) entry which is preliminary data.</text>
</comment>
<dbReference type="GO" id="GO:0004601">
    <property type="term" value="F:peroxidase activity"/>
    <property type="evidence" value="ECO:0007669"/>
    <property type="project" value="UniProtKB-KW"/>
</dbReference>
<evidence type="ECO:0000256" key="7">
    <source>
        <dbReference type="ARBA" id="ARBA00025795"/>
    </source>
</evidence>
<evidence type="ECO:0000256" key="4">
    <source>
        <dbReference type="ARBA" id="ARBA00022723"/>
    </source>
</evidence>
<reference evidence="10" key="1">
    <citation type="journal article" date="2023" name="Mol. Phylogenet. Evol.">
        <title>Genome-scale phylogeny and comparative genomics of the fungal order Sordariales.</title>
        <authorList>
            <person name="Hensen N."/>
            <person name="Bonometti L."/>
            <person name="Westerberg I."/>
            <person name="Brannstrom I.O."/>
            <person name="Guillou S."/>
            <person name="Cros-Aarteil S."/>
            <person name="Calhoun S."/>
            <person name="Haridas S."/>
            <person name="Kuo A."/>
            <person name="Mondo S."/>
            <person name="Pangilinan J."/>
            <person name="Riley R."/>
            <person name="LaButti K."/>
            <person name="Andreopoulos B."/>
            <person name="Lipzen A."/>
            <person name="Chen C."/>
            <person name="Yan M."/>
            <person name="Daum C."/>
            <person name="Ng V."/>
            <person name="Clum A."/>
            <person name="Steindorff A."/>
            <person name="Ohm R.A."/>
            <person name="Martin F."/>
            <person name="Silar P."/>
            <person name="Natvig D.O."/>
            <person name="Lalanne C."/>
            <person name="Gautier V."/>
            <person name="Ament-Velasquez S.L."/>
            <person name="Kruys A."/>
            <person name="Hutchinson M.I."/>
            <person name="Powell A.J."/>
            <person name="Barry K."/>
            <person name="Miller A.N."/>
            <person name="Grigoriev I.V."/>
            <person name="Debuchy R."/>
            <person name="Gladieux P."/>
            <person name="Hiltunen Thoren M."/>
            <person name="Johannesson H."/>
        </authorList>
    </citation>
    <scope>NUCLEOTIDE SEQUENCE</scope>
    <source>
        <strain evidence="10">PSN243</strain>
    </source>
</reference>
<keyword evidence="2" id="KW-0575">Peroxidase</keyword>
<dbReference type="PANTHER" id="PTHR33577">
    <property type="entry name" value="STERIGMATOCYSTIN BIOSYNTHESIS PEROXIDASE STCC-RELATED"/>
    <property type="match status" value="1"/>
</dbReference>
<sequence length="267" mass="29859">MKATFLSVILVAAPVYAGFEEWHPPGPYDGKIPSPYPSHLPPLARCSTRWQNHNFLPHTGKDITKEATENALFDALNINKTLGGFLFDFAIRTSPLPNATTFSLNDLGTHNILEHDASLSRSDAHFGNPLTFNQSVFDETKSHWTDEMINIEMGAKARYARIQTSSATNPSFELSELGSSFSFGESVAYVIVTGDKVSGTANRSWVEWLFEHEQLPLHLGWQKPATLFQESDLFGYMEQIRNITKALEGETPAVRRSVRKSLGHFGW</sequence>
<keyword evidence="8" id="KW-0732">Signal</keyword>
<keyword evidence="3" id="KW-0349">Heme</keyword>
<evidence type="ECO:0000256" key="6">
    <source>
        <dbReference type="ARBA" id="ARBA00023004"/>
    </source>
</evidence>
<organism evidence="10 11">
    <name type="scientific">Podospora aff. communis PSN243</name>
    <dbReference type="NCBI Taxonomy" id="3040156"/>
    <lineage>
        <taxon>Eukaryota</taxon>
        <taxon>Fungi</taxon>
        <taxon>Dikarya</taxon>
        <taxon>Ascomycota</taxon>
        <taxon>Pezizomycotina</taxon>
        <taxon>Sordariomycetes</taxon>
        <taxon>Sordariomycetidae</taxon>
        <taxon>Sordariales</taxon>
        <taxon>Podosporaceae</taxon>
        <taxon>Podospora</taxon>
    </lineage>
</organism>
<name>A0AAV9GB85_9PEZI</name>
<evidence type="ECO:0000256" key="2">
    <source>
        <dbReference type="ARBA" id="ARBA00022559"/>
    </source>
</evidence>
<keyword evidence="4" id="KW-0479">Metal-binding</keyword>
<dbReference type="AlphaFoldDB" id="A0AAV9GB85"/>
<evidence type="ECO:0000313" key="11">
    <source>
        <dbReference type="Proteomes" id="UP001321760"/>
    </source>
</evidence>
<evidence type="ECO:0000256" key="1">
    <source>
        <dbReference type="ARBA" id="ARBA00001970"/>
    </source>
</evidence>
<keyword evidence="5" id="KW-0560">Oxidoreductase</keyword>
<comment type="cofactor">
    <cofactor evidence="1">
        <name>heme b</name>
        <dbReference type="ChEBI" id="CHEBI:60344"/>
    </cofactor>
</comment>
<dbReference type="Gene3D" id="1.10.489.10">
    <property type="entry name" value="Chloroperoxidase-like"/>
    <property type="match status" value="1"/>
</dbReference>
<dbReference type="PROSITE" id="PS51405">
    <property type="entry name" value="HEME_HALOPEROXIDASE"/>
    <property type="match status" value="1"/>
</dbReference>
<evidence type="ECO:0000313" key="10">
    <source>
        <dbReference type="EMBL" id="KAK4444575.1"/>
    </source>
</evidence>
<dbReference type="EMBL" id="MU865975">
    <property type="protein sequence ID" value="KAK4444575.1"/>
    <property type="molecule type" value="Genomic_DNA"/>
</dbReference>
<dbReference type="InterPro" id="IPR000028">
    <property type="entry name" value="Chloroperoxidase"/>
</dbReference>